<evidence type="ECO:0000313" key="2">
    <source>
        <dbReference type="Proteomes" id="UP000797356"/>
    </source>
</evidence>
<dbReference type="AlphaFoldDB" id="A0A8K0INH5"/>
<dbReference type="EMBL" id="CM017882">
    <property type="protein sequence ID" value="KAG1363581.1"/>
    <property type="molecule type" value="Genomic_DNA"/>
</dbReference>
<organism evidence="1 2">
    <name type="scientific">Cocos nucifera</name>
    <name type="common">Coconut palm</name>
    <dbReference type="NCBI Taxonomy" id="13894"/>
    <lineage>
        <taxon>Eukaryota</taxon>
        <taxon>Viridiplantae</taxon>
        <taxon>Streptophyta</taxon>
        <taxon>Embryophyta</taxon>
        <taxon>Tracheophyta</taxon>
        <taxon>Spermatophyta</taxon>
        <taxon>Magnoliopsida</taxon>
        <taxon>Liliopsida</taxon>
        <taxon>Arecaceae</taxon>
        <taxon>Arecoideae</taxon>
        <taxon>Cocoseae</taxon>
        <taxon>Attaleinae</taxon>
        <taxon>Cocos</taxon>
    </lineage>
</organism>
<gene>
    <name evidence="1" type="ORF">COCNU_11G004080</name>
</gene>
<sequence length="118" mass="12585">MDAQAAEMLTKGLYTKKRKGKAQNDDSKRVKVDVSSSEVPSSIVVASEVIANIETALIDEVDIAGAGLVPSMPSDPSSGDRVLELPIKKGIEEERKKKAIAKTSYKAHLDGSDGDDNE</sequence>
<comment type="caution">
    <text evidence="1">The sequence shown here is derived from an EMBL/GenBank/DDBJ whole genome shotgun (WGS) entry which is preliminary data.</text>
</comment>
<protein>
    <submittedName>
        <fullName evidence="1">Uncharacterized protein</fullName>
    </submittedName>
</protein>
<accession>A0A8K0INH5</accession>
<proteinExistence type="predicted"/>
<name>A0A8K0INH5_COCNU</name>
<evidence type="ECO:0000313" key="1">
    <source>
        <dbReference type="EMBL" id="KAG1363581.1"/>
    </source>
</evidence>
<dbReference type="Proteomes" id="UP000797356">
    <property type="component" value="Chromosome 11"/>
</dbReference>
<keyword evidence="2" id="KW-1185">Reference proteome</keyword>
<reference evidence="1" key="1">
    <citation type="journal article" date="2017" name="Gigascience">
        <title>The genome draft of coconut (Cocos nucifera).</title>
        <authorList>
            <person name="Xiao Y."/>
            <person name="Xu P."/>
            <person name="Fan H."/>
            <person name="Baudouin L."/>
            <person name="Xia W."/>
            <person name="Bocs S."/>
            <person name="Xu J."/>
            <person name="Li Q."/>
            <person name="Guo A."/>
            <person name="Zhou L."/>
            <person name="Li J."/>
            <person name="Wu Y."/>
            <person name="Ma Z."/>
            <person name="Armero A."/>
            <person name="Issali A.E."/>
            <person name="Liu N."/>
            <person name="Peng M."/>
            <person name="Yang Y."/>
        </authorList>
    </citation>
    <scope>NUCLEOTIDE SEQUENCE</scope>
    <source>
        <tissue evidence="1">Spear leaf of Hainan Tall coconut</tissue>
    </source>
</reference>
<reference evidence="1" key="2">
    <citation type="submission" date="2019-07" db="EMBL/GenBank/DDBJ databases">
        <authorList>
            <person name="Yang Y."/>
            <person name="Bocs S."/>
            <person name="Baudouin L."/>
        </authorList>
    </citation>
    <scope>NUCLEOTIDE SEQUENCE</scope>
    <source>
        <tissue evidence="1">Spear leaf of Hainan Tall coconut</tissue>
    </source>
</reference>